<accession>A0A972FM02</accession>
<dbReference type="PROSITE" id="PS51257">
    <property type="entry name" value="PROKAR_LIPOPROTEIN"/>
    <property type="match status" value="1"/>
</dbReference>
<feature type="signal peptide" evidence="2">
    <location>
        <begin position="1"/>
        <end position="20"/>
    </location>
</feature>
<dbReference type="CDD" id="cd01832">
    <property type="entry name" value="SGNH_hydrolase_like_1"/>
    <property type="match status" value="1"/>
</dbReference>
<feature type="chain" id="PRO_5036869634" evidence="2">
    <location>
        <begin position="21"/>
        <end position="253"/>
    </location>
</feature>
<dbReference type="Proteomes" id="UP000712080">
    <property type="component" value="Unassembled WGS sequence"/>
</dbReference>
<evidence type="ECO:0000313" key="5">
    <source>
        <dbReference type="Proteomes" id="UP000712080"/>
    </source>
</evidence>
<dbReference type="RefSeq" id="WP_169527636.1">
    <property type="nucleotide sequence ID" value="NZ_JAAMPU010000106.1"/>
</dbReference>
<name>A0A972FM02_9FLAO</name>
<evidence type="ECO:0000256" key="1">
    <source>
        <dbReference type="SAM" id="MobiDB-lite"/>
    </source>
</evidence>
<dbReference type="EMBL" id="JAAMPU010000106">
    <property type="protein sequence ID" value="NMH28524.1"/>
    <property type="molecule type" value="Genomic_DNA"/>
</dbReference>
<dbReference type="InterPro" id="IPR013830">
    <property type="entry name" value="SGNH_hydro"/>
</dbReference>
<reference evidence="4" key="1">
    <citation type="submission" date="2020-02" db="EMBL/GenBank/DDBJ databases">
        <title>Flavobacterium sp. genome.</title>
        <authorList>
            <person name="Jung H.S."/>
            <person name="Baek J.H."/>
            <person name="Jeon C.O."/>
        </authorList>
    </citation>
    <scope>NUCLEOTIDE SEQUENCE</scope>
    <source>
        <strain evidence="4">SE-s28</strain>
    </source>
</reference>
<dbReference type="GO" id="GO:0004622">
    <property type="term" value="F:phosphatidylcholine lysophospholipase activity"/>
    <property type="evidence" value="ECO:0007669"/>
    <property type="project" value="TreeGrafter"/>
</dbReference>
<protein>
    <submittedName>
        <fullName evidence="4">SGNH/GDSL hydrolase family protein</fullName>
    </submittedName>
</protein>
<keyword evidence="2" id="KW-0732">Signal</keyword>
<evidence type="ECO:0000256" key="2">
    <source>
        <dbReference type="SAM" id="SignalP"/>
    </source>
</evidence>
<comment type="caution">
    <text evidence="4">The sequence shown here is derived from an EMBL/GenBank/DDBJ whole genome shotgun (WGS) entry which is preliminary data.</text>
</comment>
<organism evidence="4 5">
    <name type="scientific">Flavobacterium silvaticum</name>
    <dbReference type="NCBI Taxonomy" id="1852020"/>
    <lineage>
        <taxon>Bacteria</taxon>
        <taxon>Pseudomonadati</taxon>
        <taxon>Bacteroidota</taxon>
        <taxon>Flavobacteriia</taxon>
        <taxon>Flavobacteriales</taxon>
        <taxon>Flavobacteriaceae</taxon>
        <taxon>Flavobacterium</taxon>
    </lineage>
</organism>
<dbReference type="AlphaFoldDB" id="A0A972FM02"/>
<sequence>MKRLTALLLFVTIFAACSSSDEPRPTSQNPVVTDPTDDTTENPIPEEPIETGAIKYMALGDSYTVGQNVCSACSFPAQLEVAIEAHITGGVQTDMIATTGWTTTNLIDAINAANPAQDYNLVTLLIGVNNQYQSKPFSLYETEFPQLVNKAIQLAGNDMNNVIVVSIPDYAYTPYGSSLPGTMMTITTQIAQYNAFASNYCQTHGIVFVNITDITQNGLNNPYLVASDGLHPSEVAYALFVERILPVALQTLP</sequence>
<dbReference type="SUPFAM" id="SSF52266">
    <property type="entry name" value="SGNH hydrolase"/>
    <property type="match status" value="1"/>
</dbReference>
<dbReference type="InterPro" id="IPR051532">
    <property type="entry name" value="Ester_Hydrolysis_Enzymes"/>
</dbReference>
<evidence type="ECO:0000259" key="3">
    <source>
        <dbReference type="Pfam" id="PF13472"/>
    </source>
</evidence>
<feature type="region of interest" description="Disordered" evidence="1">
    <location>
        <begin position="19"/>
        <end position="46"/>
    </location>
</feature>
<proteinExistence type="predicted"/>
<dbReference type="PANTHER" id="PTHR30383">
    <property type="entry name" value="THIOESTERASE 1/PROTEASE 1/LYSOPHOSPHOLIPASE L1"/>
    <property type="match status" value="1"/>
</dbReference>
<keyword evidence="5" id="KW-1185">Reference proteome</keyword>
<keyword evidence="4" id="KW-0378">Hydrolase</keyword>
<evidence type="ECO:0000313" key="4">
    <source>
        <dbReference type="EMBL" id="NMH28524.1"/>
    </source>
</evidence>
<dbReference type="PANTHER" id="PTHR30383:SF5">
    <property type="entry name" value="SGNH HYDROLASE-TYPE ESTERASE DOMAIN-CONTAINING PROTEIN"/>
    <property type="match status" value="1"/>
</dbReference>
<dbReference type="InterPro" id="IPR036514">
    <property type="entry name" value="SGNH_hydro_sf"/>
</dbReference>
<feature type="domain" description="SGNH hydrolase-type esterase" evidence="3">
    <location>
        <begin position="58"/>
        <end position="239"/>
    </location>
</feature>
<dbReference type="Gene3D" id="3.40.50.1110">
    <property type="entry name" value="SGNH hydrolase"/>
    <property type="match status" value="1"/>
</dbReference>
<feature type="compositionally biased region" description="Polar residues" evidence="1">
    <location>
        <begin position="19"/>
        <end position="28"/>
    </location>
</feature>
<gene>
    <name evidence="4" type="ORF">G6047_10820</name>
</gene>
<dbReference type="Pfam" id="PF13472">
    <property type="entry name" value="Lipase_GDSL_2"/>
    <property type="match status" value="1"/>
</dbReference>